<dbReference type="EMBL" id="NNRK01000030">
    <property type="protein sequence ID" value="OYR12167.1"/>
    <property type="molecule type" value="Genomic_DNA"/>
</dbReference>
<dbReference type="InterPro" id="IPR012332">
    <property type="entry name" value="Autotransporter_pectin_lyase_C"/>
</dbReference>
<dbReference type="Pfam" id="PF12951">
    <property type="entry name" value="PATR"/>
    <property type="match status" value="5"/>
</dbReference>
<evidence type="ECO:0000256" key="2">
    <source>
        <dbReference type="SAM" id="MobiDB-lite"/>
    </source>
</evidence>
<evidence type="ECO:0000256" key="1">
    <source>
        <dbReference type="ARBA" id="ARBA00022729"/>
    </source>
</evidence>
<dbReference type="PROSITE" id="PS51208">
    <property type="entry name" value="AUTOTRANSPORTER"/>
    <property type="match status" value="1"/>
</dbReference>
<comment type="caution">
    <text evidence="4">The sequence shown here is derived from an EMBL/GenBank/DDBJ whole genome shotgun (WGS) entry which is preliminary data.</text>
</comment>
<dbReference type="Proteomes" id="UP000216345">
    <property type="component" value="Unassembled WGS sequence"/>
</dbReference>
<protein>
    <submittedName>
        <fullName evidence="4">Outer membrane autotransporter barrel domain protein</fullName>
    </submittedName>
</protein>
<dbReference type="PANTHER" id="PTHR35037">
    <property type="entry name" value="C-TERMINAL REGION OF AIDA-LIKE PROTEIN"/>
    <property type="match status" value="1"/>
</dbReference>
<gene>
    <name evidence="4" type="ORF">CEV32_1236</name>
</gene>
<dbReference type="Pfam" id="PF03797">
    <property type="entry name" value="Autotransporter"/>
    <property type="match status" value="1"/>
</dbReference>
<dbReference type="Gene3D" id="2.40.128.130">
    <property type="entry name" value="Autotransporter beta-domain"/>
    <property type="match status" value="1"/>
</dbReference>
<dbReference type="InterPro" id="IPR013425">
    <property type="entry name" value="Autotrns_rpt"/>
</dbReference>
<evidence type="ECO:0000259" key="3">
    <source>
        <dbReference type="PROSITE" id="PS51208"/>
    </source>
</evidence>
<evidence type="ECO:0000313" key="5">
    <source>
        <dbReference type="Proteomes" id="UP000216345"/>
    </source>
</evidence>
<dbReference type="NCBIfam" id="TIGR01414">
    <property type="entry name" value="autotrans_barl"/>
    <property type="match status" value="1"/>
</dbReference>
<dbReference type="InterPro" id="IPR006315">
    <property type="entry name" value="OM_autotransptr_brl_dom"/>
</dbReference>
<name>A0A256FBC0_9HYPH</name>
<dbReference type="SUPFAM" id="SSF51126">
    <property type="entry name" value="Pectin lyase-like"/>
    <property type="match status" value="3"/>
</dbReference>
<evidence type="ECO:0000313" key="4">
    <source>
        <dbReference type="EMBL" id="OYR12167.1"/>
    </source>
</evidence>
<organism evidence="4 5">
    <name type="scientific">Brucella rhizosphaerae</name>
    <dbReference type="NCBI Taxonomy" id="571254"/>
    <lineage>
        <taxon>Bacteria</taxon>
        <taxon>Pseudomonadati</taxon>
        <taxon>Pseudomonadota</taxon>
        <taxon>Alphaproteobacteria</taxon>
        <taxon>Hyphomicrobiales</taxon>
        <taxon>Brucellaceae</taxon>
        <taxon>Brucella/Ochrobactrum group</taxon>
        <taxon>Brucella</taxon>
    </lineage>
</organism>
<dbReference type="Pfam" id="PF18883">
    <property type="entry name" value="AC_1"/>
    <property type="match status" value="1"/>
</dbReference>
<dbReference type="CDD" id="cd01344">
    <property type="entry name" value="PL2_Passenger_AT"/>
    <property type="match status" value="1"/>
</dbReference>
<sequence>MTSNLRFNRPISPACHTKQFDIFTKSKFLLRQSVSPLQLMRNSMLVLTMSGAIAVSLPNSARSQIISTTGQVTPTPPMPNVTNWKLNEGIIVGNTGVGTLTLNNASISHTSMPPGSVINPITLYIGVGADADGTVNVTGPLATVDLVVPSLNNAAVIVGGDGKGELNISGGARFYSISDNIVGQGSTGNGTINISGANSRLAGSLNLFIGYSGKGELNITNGGGIYSLDTDFISNSVGLFVGENEGSVGSVMVSGIGSLFNSGDMNDTYVSQNIGGFGTGSITISDGGVMTISSVSTSVGYGTTGKGDVLVTGAGSVWSIYGGPANAPSSVAIGSSGTGTLTISDRATVNVATINIARRVGSVGAVSIGSAAGEAAVAAGTLNSDAINFGAGTGTLNFNYTDAAYGLSAAISGSGTINQLTGITTLTGDGSGFTGTTNVTAGTLQIGGGGTTGSLNGSIINDTHVIFNRSDAAEYTGALSGAGDLRKLGGGALTMSGDSGVFTGLTGVEGGSLFVSGTLGNANSGAVTVAAGASLAGTGTIGGVTTIANGGTLIGKQGSVLTFQNNLTLSGTSVVDASLGQAPNAVGLFKVNGDLTLGGSLNVTDIGDFGPGLYRIFDYTGTLQGVDTLTLGTVPIGTNKDAMAVQTDTANQVNLFYTAVVAYNSWDGGIAGDHDNGKVDGGDGIWNAVNNNWTIVSGATNGVWADGNYALFTNKSGTVTLDDTDGALTAQGLVFSVDGYVLNDGSLTLTGANAPTIRVGDGTPEGAAMTATIGSELLGTQGLKKIDYGTLVLTGENTYTGGTTVSEGIVQLGDGSTSGSILGDVLVDKDQYGHGTLAFNRSDDVTFDGAISGEGAVVQRGEGTTTFAGDNSFSGGLSVEKGIAQAGIADTAFGTGMVAIGSGAKLDLANFNETIGGLAGGTVGDGDITLGSGTLTLNQTQHDDFSGVISGTGGLTLSQTSTSSLTLYGANTYSGDTNVAGAKLIQGAQDAFSGASAYSVADGSAIDLGGFSTNMAALSNNGTVDFGGTGGTVLNIAGNYTGNGGTLAINTVLANDNAVSDRLQVGGNTSGTTKVQVTNRGGLGAQTVNGIKVVDVNGQSNGTFTLNGDYTTKDGQQAIMTSSAYAYTLQKNSKAGPNDGNWYLVSQNTKPNLTNPTDPTNPTNPTNPTDPTDPTTPTGPRYSAAAPIYESYTATLQALNHLSTLQQRVGDRYLGQQTTKSTTQTDSTSNAAIWGRVEGAHNRLESGSTAGDLHQDINTFIMQAGVDGQFFENENGKLIAGITGQYGNAHSSIDNLTGDGSGEINTQGWGIGAIATWYGTSGFYLDAQAQANWYDSNLDVDAVNRSLVNGNKGFGYALSLEAGQRFAMDQNWSLTPQAQLSWSSVDFDTFTDSYGARISNHDGDSLIGRLGLAASYANRFAGSDGRAVSTSVYGIANLYQEFSGNARMNYAGTPLANDNDKTWGGIGAGGTYAWADDKYALVGEGSVNTSLNNFADSYTLKATIGFRTKW</sequence>
<keyword evidence="1" id="KW-0732">Signal</keyword>
<keyword evidence="5" id="KW-1185">Reference proteome</keyword>
<dbReference type="InterPro" id="IPR011050">
    <property type="entry name" value="Pectin_lyase_fold/virulence"/>
</dbReference>
<feature type="domain" description="Autotransporter" evidence="3">
    <location>
        <begin position="1226"/>
        <end position="1510"/>
    </location>
</feature>
<dbReference type="InterPro" id="IPR036709">
    <property type="entry name" value="Autotransporte_beta_dom_sf"/>
</dbReference>
<dbReference type="SMART" id="SM00869">
    <property type="entry name" value="Autotransporter"/>
    <property type="match status" value="1"/>
</dbReference>
<dbReference type="GO" id="GO:0019867">
    <property type="term" value="C:outer membrane"/>
    <property type="evidence" value="ECO:0007669"/>
    <property type="project" value="InterPro"/>
</dbReference>
<proteinExistence type="predicted"/>
<dbReference type="InterPro" id="IPR051551">
    <property type="entry name" value="Autotransporter_adhesion"/>
</dbReference>
<dbReference type="Gene3D" id="2.160.20.20">
    <property type="match status" value="1"/>
</dbReference>
<dbReference type="SUPFAM" id="SSF103515">
    <property type="entry name" value="Autotransporter"/>
    <property type="match status" value="1"/>
</dbReference>
<dbReference type="InterPro" id="IPR043990">
    <property type="entry name" value="AC_1"/>
</dbReference>
<dbReference type="NCBIfam" id="TIGR04393">
    <property type="entry name" value="rpt_T5SS_PEPC"/>
    <property type="match status" value="3"/>
</dbReference>
<accession>A0A256FBC0</accession>
<feature type="region of interest" description="Disordered" evidence="2">
    <location>
        <begin position="1146"/>
        <end position="1183"/>
    </location>
</feature>
<feature type="compositionally biased region" description="Low complexity" evidence="2">
    <location>
        <begin position="1148"/>
        <end position="1178"/>
    </location>
</feature>
<reference evidence="4 5" key="1">
    <citation type="submission" date="2017-07" db="EMBL/GenBank/DDBJ databases">
        <title>Phylogenetic study on the rhizospheric bacterium Ochrobactrum sp. A44.</title>
        <authorList>
            <person name="Krzyzanowska D.M."/>
            <person name="Ossowicki A."/>
            <person name="Rajewska M."/>
            <person name="Maciag T."/>
            <person name="Kaczynski Z."/>
            <person name="Czerwicka M."/>
            <person name="Jafra S."/>
        </authorList>
    </citation>
    <scope>NUCLEOTIDE SEQUENCE [LARGE SCALE GENOMIC DNA]</scope>
    <source>
        <strain evidence="4 5">PR17</strain>
    </source>
</reference>
<dbReference type="InterPro" id="IPR005546">
    <property type="entry name" value="Autotransporte_beta"/>
</dbReference>
<dbReference type="InterPro" id="IPR030895">
    <property type="entry name" value="T5SS_PEPC_rpt"/>
</dbReference>
<dbReference type="NCBIfam" id="TIGR02601">
    <property type="entry name" value="autotrns_rpt"/>
    <property type="match status" value="2"/>
</dbReference>
<dbReference type="PANTHER" id="PTHR35037:SF3">
    <property type="entry name" value="C-TERMINAL REGION OF AIDA-LIKE PROTEIN"/>
    <property type="match status" value="1"/>
</dbReference>